<evidence type="ECO:0000313" key="5">
    <source>
        <dbReference type="Proteomes" id="UP000198670"/>
    </source>
</evidence>
<dbReference type="PANTHER" id="PTHR10098">
    <property type="entry name" value="RAPSYN-RELATED"/>
    <property type="match status" value="1"/>
</dbReference>
<protein>
    <submittedName>
        <fullName evidence="4">CHAT domain-containing protein</fullName>
    </submittedName>
</protein>
<dbReference type="AlphaFoldDB" id="A0A1I3U974"/>
<dbReference type="SMART" id="SM00028">
    <property type="entry name" value="TPR"/>
    <property type="match status" value="8"/>
</dbReference>
<reference evidence="4 5" key="1">
    <citation type="submission" date="2016-10" db="EMBL/GenBank/DDBJ databases">
        <authorList>
            <person name="de Groot N.N."/>
        </authorList>
    </citation>
    <scope>NUCLEOTIDE SEQUENCE [LARGE SCALE GENOMIC DNA]</scope>
    <source>
        <strain evidence="4 5">RK1</strain>
    </source>
</reference>
<dbReference type="Pfam" id="PF12770">
    <property type="entry name" value="CHAT"/>
    <property type="match status" value="1"/>
</dbReference>
<keyword evidence="5" id="KW-1185">Reference proteome</keyword>
<evidence type="ECO:0000259" key="3">
    <source>
        <dbReference type="Pfam" id="PF12770"/>
    </source>
</evidence>
<feature type="transmembrane region" description="Helical" evidence="1">
    <location>
        <begin position="1053"/>
        <end position="1072"/>
    </location>
</feature>
<dbReference type="OrthoDB" id="9771112at2"/>
<dbReference type="InterPro" id="IPR011990">
    <property type="entry name" value="TPR-like_helical_dom_sf"/>
</dbReference>
<evidence type="ECO:0000313" key="4">
    <source>
        <dbReference type="EMBL" id="SFJ78337.1"/>
    </source>
</evidence>
<accession>A0A1I3U974</accession>
<dbReference type="SUPFAM" id="SSF48452">
    <property type="entry name" value="TPR-like"/>
    <property type="match status" value="3"/>
</dbReference>
<keyword evidence="1" id="KW-0472">Membrane</keyword>
<keyword evidence="1" id="KW-0812">Transmembrane</keyword>
<keyword evidence="2" id="KW-0732">Signal</keyword>
<evidence type="ECO:0000256" key="1">
    <source>
        <dbReference type="SAM" id="Phobius"/>
    </source>
</evidence>
<dbReference type="Gene3D" id="1.25.40.10">
    <property type="entry name" value="Tetratricopeptide repeat domain"/>
    <property type="match status" value="2"/>
</dbReference>
<dbReference type="PANTHER" id="PTHR10098:SF108">
    <property type="entry name" value="TETRATRICOPEPTIDE REPEAT PROTEIN 28"/>
    <property type="match status" value="1"/>
</dbReference>
<evidence type="ECO:0000256" key="2">
    <source>
        <dbReference type="SAM" id="SignalP"/>
    </source>
</evidence>
<name>A0A1I3U974_9SPHI</name>
<dbReference type="InterPro" id="IPR019734">
    <property type="entry name" value="TPR_rpt"/>
</dbReference>
<keyword evidence="1" id="KW-1133">Transmembrane helix</keyword>
<dbReference type="EMBL" id="FOQO01000014">
    <property type="protein sequence ID" value="SFJ78337.1"/>
    <property type="molecule type" value="Genomic_DNA"/>
</dbReference>
<dbReference type="STRING" id="1477437.SAMN05444682_11416"/>
<dbReference type="Pfam" id="PF13424">
    <property type="entry name" value="TPR_12"/>
    <property type="match status" value="1"/>
</dbReference>
<proteinExistence type="predicted"/>
<organism evidence="4 5">
    <name type="scientific">Parapedobacter indicus</name>
    <dbReference type="NCBI Taxonomy" id="1477437"/>
    <lineage>
        <taxon>Bacteria</taxon>
        <taxon>Pseudomonadati</taxon>
        <taxon>Bacteroidota</taxon>
        <taxon>Sphingobacteriia</taxon>
        <taxon>Sphingobacteriales</taxon>
        <taxon>Sphingobacteriaceae</taxon>
        <taxon>Parapedobacter</taxon>
    </lineage>
</organism>
<dbReference type="Pfam" id="PF13374">
    <property type="entry name" value="TPR_10"/>
    <property type="match status" value="1"/>
</dbReference>
<dbReference type="InterPro" id="IPR024983">
    <property type="entry name" value="CHAT_dom"/>
</dbReference>
<dbReference type="Proteomes" id="UP000198670">
    <property type="component" value="Unassembled WGS sequence"/>
</dbReference>
<feature type="signal peptide" evidence="2">
    <location>
        <begin position="1"/>
        <end position="23"/>
    </location>
</feature>
<gene>
    <name evidence="4" type="ORF">SAMN05444682_11416</name>
</gene>
<feature type="domain" description="CHAT" evidence="3">
    <location>
        <begin position="741"/>
        <end position="1041"/>
    </location>
</feature>
<dbReference type="RefSeq" id="WP_090631447.1">
    <property type="nucleotide sequence ID" value="NZ_FOQO01000014.1"/>
</dbReference>
<sequence length="1093" mass="123314">MRRRVCVSLGLVIALLTMGIAQEAQEKTTIQKLLDANKIARADQLIKQKIAFFTQRQQTDSLAAYVGLVSDIAEKKGGTAFAKQQTEQLVQKIESIGASPAVLREAFANLGEFYGATGDNKRAYEAHLRSLSFAQQSEDKSAERMALIQHNLGEYARRMANPDRAREHFLTATSLILQQPHANQKQLYQTFMSLGILSWYASKLDSAEYFFNKSIEAVQRIDDSPVTKYFRQALLLNNLAGVYGLQGRTAEAIRSMESCIALLREFLSVPDDADKKRQALTLQFEAIDNLGGAYKELGNYAKAEQLLSYSFEQKKQWLQADDPAIFISHILLGQLYYATSDYKKAIEYLTEGRQGIAETDADYLFWDADACYTLAMIQEKQQANGLAETYYRKADSLYALAFGDTYDNIYLEFLRKYASFQAKVGQCETATTLAVKTQRYVNNAGNERSLLSFYQLQHLGELAFECGDFQRAHDYAHQALTEINRFVRQSTTLEDSIKTEGEKVYPILTRARASYELSPTKHAEELQSLLCELSDATEIIERKKRLLTDQKDIVALIASYQAVTDFIKQLHFEIYLKTNDSTHLNKGLNVHEEGIYSRLRSRMDYQRAMRFTNVPDSVVDQENRLKENIRASLQQNLSNEGAVRSYRHTVDSWHAFLKKLQRQYPAYYRMRYADERIALRRIGESVPAGVTVIRYLSSGEKLFAFVASATQWALVPLSSDGLSGYVQTLRDFGQKDQRMLKAAHQLYKVLWQPLESSITGSRVIVIPDGLLHHVSFDMLVPKPIGSLRELKNTCLLNKYAISYHYSLLALENEASSSGAMKANFVAFAPIFSDRSKSTYLAHAQKDSLHMDRTYAKLLPLPFTAKLVQKMQREFGGNLFMENESTAQAFRLNAAYHRIIHIGTHAEANNDYPEYSRLIFMNDGTEGAENSLYLYDIYNCDLTANIAVLAACETGKSGHLDGEGMISLAHAFRYAGSESILAGLWKIDEQSSTMIIRSFYENLRAGVPKDVALQRAKLAYLSDAGGRLFSPRYWAGLAILGNVDPVVFKPSTPIWHLVAGVFGIALFLAGAIVHRKAKRNAFSSTRFNRKSDLS</sequence>
<feature type="chain" id="PRO_5011566879" evidence="2">
    <location>
        <begin position="24"/>
        <end position="1093"/>
    </location>
</feature>